<evidence type="ECO:0000313" key="2">
    <source>
        <dbReference type="EMBL" id="GAX74837.1"/>
    </source>
</evidence>
<feature type="region of interest" description="Disordered" evidence="1">
    <location>
        <begin position="483"/>
        <end position="505"/>
    </location>
</feature>
<reference evidence="2 3" key="1">
    <citation type="submission" date="2017-08" db="EMBL/GenBank/DDBJ databases">
        <title>Acidophilic green algal genome provides insights into adaptation to an acidic environment.</title>
        <authorList>
            <person name="Hirooka S."/>
            <person name="Hirose Y."/>
            <person name="Kanesaki Y."/>
            <person name="Higuchi S."/>
            <person name="Fujiwara T."/>
            <person name="Onuma R."/>
            <person name="Era A."/>
            <person name="Ohbayashi R."/>
            <person name="Uzuka A."/>
            <person name="Nozaki H."/>
            <person name="Yoshikawa H."/>
            <person name="Miyagishima S.Y."/>
        </authorList>
    </citation>
    <scope>NUCLEOTIDE SEQUENCE [LARGE SCALE GENOMIC DNA]</scope>
    <source>
        <strain evidence="2 3">NIES-2499</strain>
    </source>
</reference>
<feature type="region of interest" description="Disordered" evidence="1">
    <location>
        <begin position="984"/>
        <end position="1003"/>
    </location>
</feature>
<sequence length="1003" mass="108594">MPSLSQRVSPSVTVQSLSGTSLGIEASNTVNSFIEPSWPQGSRFPPVNGFQHEQQTQLRNFLTSGNRPGTAPSVAANVGHNAMGMQQGSLRSDCRHVHARKLASKRNLESLAEEWHHLLVNLDPAQPHYRDTPITTDMDPFTVAYALLLIKEGVTNQQALSLPGRVAKLHSDCQCCQEAQKLNISLLEYLITGAISCMRVRSSRRGLVPTMPQFYGMTQDTRYSMLATVYGKRPETSWHPPPASPRPVTPPPPVLYHVDTQTDSLEVPIAHVSTQSEHPDFSTAGTQYEPPVEEPEESSFSVGDLLKGLGLPESLEPFKVALFALASGKALAEFQTLSAHVKAEIQDSMSRTAVLPLSMAVQDVESDGLLPHGEIGAAGYLGGDDIWASMVGQMEGLVNSLQGRIGLKGDMLAVPSASYIVETASEGLTDDTSYSLLVEGSLVPDWLSLLQDNAPSASYDLPEDLLAASVVYLQQSLSSSHFNQPPEVTSAPASVPTTPSKASTSHGIPSLITSLMSFLPLSKHLKKDGREFFHCFYHSTVSSLSSDEATEEQLEHFNAMAVSREASVEACSELIDTISDAVQLARQAAGSQLMAVQDGSAALVLMNQLGQALGDPPTEILKYFPTLQATLRSLEQLKEGRSPSRSCSSTLVLADLVSQLLGQLFMCSRRVLLSCRSVHSVALSGASQLGLSHGVVKVLNMRPMVEMVMRLEAMAAAVEGLLSGMEVPDTQRSSADTLQAEDDGDMPLMRCASDTSPLQQVNSSAPPSTNRTSLSSWLILPIIQGLLSTLELSFECWTTLCYQAWEVVRMQVEVEAAGLQGVLSYQELENRLKLSKEELAKAVALKASLEVSLKEAEEARRKAAMAAEAQREAAEREKIRILEEAAAKAAEAAESERVRLEAEKEREEAEAIRKRAEREKEEAAQVAELEAACRKEAEAAAAELERKRLAELHELQAALKEAERRAQEAAAEAEAARKRAEELEAALKVKPPPPIAEKKGCCG</sequence>
<dbReference type="EMBL" id="BEGY01000009">
    <property type="protein sequence ID" value="GAX74837.1"/>
    <property type="molecule type" value="Genomic_DNA"/>
</dbReference>
<organism evidence="2 3">
    <name type="scientific">Chlamydomonas eustigma</name>
    <dbReference type="NCBI Taxonomy" id="1157962"/>
    <lineage>
        <taxon>Eukaryota</taxon>
        <taxon>Viridiplantae</taxon>
        <taxon>Chlorophyta</taxon>
        <taxon>core chlorophytes</taxon>
        <taxon>Chlorophyceae</taxon>
        <taxon>CS clade</taxon>
        <taxon>Chlamydomonadales</taxon>
        <taxon>Chlamydomonadaceae</taxon>
        <taxon>Chlamydomonas</taxon>
    </lineage>
</organism>
<feature type="region of interest" description="Disordered" evidence="1">
    <location>
        <begin position="274"/>
        <end position="298"/>
    </location>
</feature>
<proteinExistence type="predicted"/>
<keyword evidence="3" id="KW-1185">Reference proteome</keyword>
<feature type="region of interest" description="Disordered" evidence="1">
    <location>
        <begin position="727"/>
        <end position="752"/>
    </location>
</feature>
<dbReference type="STRING" id="1157962.A0A250WVI0"/>
<name>A0A250WVI0_9CHLO</name>
<dbReference type="Proteomes" id="UP000232323">
    <property type="component" value="Unassembled WGS sequence"/>
</dbReference>
<dbReference type="AlphaFoldDB" id="A0A250WVI0"/>
<protein>
    <submittedName>
        <fullName evidence="2">Uncharacterized protein</fullName>
    </submittedName>
</protein>
<comment type="caution">
    <text evidence="2">The sequence shown here is derived from an EMBL/GenBank/DDBJ whole genome shotgun (WGS) entry which is preliminary data.</text>
</comment>
<evidence type="ECO:0000313" key="3">
    <source>
        <dbReference type="Proteomes" id="UP000232323"/>
    </source>
</evidence>
<accession>A0A250WVI0</accession>
<evidence type="ECO:0000256" key="1">
    <source>
        <dbReference type="SAM" id="MobiDB-lite"/>
    </source>
</evidence>
<gene>
    <name evidence="2" type="ORF">CEUSTIGMA_g2283.t1</name>
</gene>